<dbReference type="CDD" id="cd01347">
    <property type="entry name" value="ligand_gated_channel"/>
    <property type="match status" value="1"/>
</dbReference>
<evidence type="ECO:0000256" key="13">
    <source>
        <dbReference type="ARBA" id="ARBA00023237"/>
    </source>
</evidence>
<evidence type="ECO:0000313" key="20">
    <source>
        <dbReference type="EMBL" id="NKE43353.1"/>
    </source>
</evidence>
<evidence type="ECO:0000259" key="19">
    <source>
        <dbReference type="Pfam" id="PF07715"/>
    </source>
</evidence>
<dbReference type="RefSeq" id="WP_168046288.1">
    <property type="nucleotide sequence ID" value="NZ_JAATJR010000001.1"/>
</dbReference>
<keyword evidence="6 14" id="KW-0812">Transmembrane</keyword>
<dbReference type="EMBL" id="JAAVTX010000001">
    <property type="protein sequence ID" value="NKE43353.1"/>
    <property type="molecule type" value="Genomic_DNA"/>
</dbReference>
<feature type="domain" description="TonB-dependent receptor plug" evidence="19">
    <location>
        <begin position="82"/>
        <end position="182"/>
    </location>
</feature>
<dbReference type="Pfam" id="PF07715">
    <property type="entry name" value="Plug"/>
    <property type="match status" value="1"/>
</dbReference>
<evidence type="ECO:0000256" key="7">
    <source>
        <dbReference type="ARBA" id="ARBA00022729"/>
    </source>
</evidence>
<gene>
    <name evidence="20" type="ORF">HB662_01085</name>
</gene>
<evidence type="ECO:0000256" key="4">
    <source>
        <dbReference type="ARBA" id="ARBA00022452"/>
    </source>
</evidence>
<name>A0ABX1ET93_9PROT</name>
<keyword evidence="4 14" id="KW-1134">Transmembrane beta strand</keyword>
<comment type="similarity">
    <text evidence="2 14 15">Belongs to the TonB-dependent receptor family.</text>
</comment>
<keyword evidence="10 15" id="KW-0798">TonB box</keyword>
<evidence type="ECO:0000256" key="6">
    <source>
        <dbReference type="ARBA" id="ARBA00022692"/>
    </source>
</evidence>
<keyword evidence="9" id="KW-0406">Ion transport</keyword>
<evidence type="ECO:0000256" key="12">
    <source>
        <dbReference type="ARBA" id="ARBA00023170"/>
    </source>
</evidence>
<keyword evidence="7 17" id="KW-0732">Signal</keyword>
<dbReference type="Pfam" id="PF00593">
    <property type="entry name" value="TonB_dep_Rec_b-barrel"/>
    <property type="match status" value="1"/>
</dbReference>
<keyword evidence="21" id="KW-1185">Reference proteome</keyword>
<keyword evidence="12 20" id="KW-0675">Receptor</keyword>
<dbReference type="InterPro" id="IPR010105">
    <property type="entry name" value="TonB_sidphr_rcpt"/>
</dbReference>
<feature type="domain" description="TonB-dependent receptor-like beta-barrel" evidence="18">
    <location>
        <begin position="256"/>
        <end position="697"/>
    </location>
</feature>
<proteinExistence type="inferred from homology"/>
<dbReference type="PROSITE" id="PS52016">
    <property type="entry name" value="TONB_DEPENDENT_REC_3"/>
    <property type="match status" value="1"/>
</dbReference>
<keyword evidence="13 14" id="KW-0998">Cell outer membrane</keyword>
<evidence type="ECO:0000256" key="11">
    <source>
        <dbReference type="ARBA" id="ARBA00023136"/>
    </source>
</evidence>
<dbReference type="Proteomes" id="UP000765160">
    <property type="component" value="Unassembled WGS sequence"/>
</dbReference>
<dbReference type="InterPro" id="IPR037066">
    <property type="entry name" value="Plug_dom_sf"/>
</dbReference>
<dbReference type="InterPro" id="IPR012910">
    <property type="entry name" value="Plug_dom"/>
</dbReference>
<feature type="region of interest" description="Disordered" evidence="16">
    <location>
        <begin position="194"/>
        <end position="216"/>
    </location>
</feature>
<organism evidence="20 21">
    <name type="scientific">Falsiroseomonas frigidaquae</name>
    <dbReference type="NCBI Taxonomy" id="487318"/>
    <lineage>
        <taxon>Bacteria</taxon>
        <taxon>Pseudomonadati</taxon>
        <taxon>Pseudomonadota</taxon>
        <taxon>Alphaproteobacteria</taxon>
        <taxon>Acetobacterales</taxon>
        <taxon>Roseomonadaceae</taxon>
        <taxon>Falsiroseomonas</taxon>
    </lineage>
</organism>
<reference evidence="20 21" key="1">
    <citation type="submission" date="2020-03" db="EMBL/GenBank/DDBJ databases">
        <title>Roseomonas selenitidurans sp. nov. isolated from soil.</title>
        <authorList>
            <person name="Liu H."/>
        </authorList>
    </citation>
    <scope>NUCLEOTIDE SEQUENCE [LARGE SCALE GENOMIC DNA]</scope>
    <source>
        <strain evidence="20 21">JCM 15073</strain>
    </source>
</reference>
<keyword evidence="8" id="KW-0408">Iron</keyword>
<dbReference type="InterPro" id="IPR036942">
    <property type="entry name" value="Beta-barrel_TonB_sf"/>
</dbReference>
<dbReference type="NCBIfam" id="TIGR01783">
    <property type="entry name" value="TonB-siderophor"/>
    <property type="match status" value="1"/>
</dbReference>
<dbReference type="PANTHER" id="PTHR32552:SF68">
    <property type="entry name" value="FERRICHROME OUTER MEMBRANE TRANSPORTER_PHAGE RECEPTOR"/>
    <property type="match status" value="1"/>
</dbReference>
<evidence type="ECO:0000256" key="2">
    <source>
        <dbReference type="ARBA" id="ARBA00009810"/>
    </source>
</evidence>
<feature type="signal peptide" evidence="17">
    <location>
        <begin position="1"/>
        <end position="30"/>
    </location>
</feature>
<protein>
    <submittedName>
        <fullName evidence="20">TonB-dependent siderophore receptor</fullName>
    </submittedName>
</protein>
<evidence type="ECO:0000256" key="17">
    <source>
        <dbReference type="SAM" id="SignalP"/>
    </source>
</evidence>
<dbReference type="InterPro" id="IPR039426">
    <property type="entry name" value="TonB-dep_rcpt-like"/>
</dbReference>
<evidence type="ECO:0000256" key="1">
    <source>
        <dbReference type="ARBA" id="ARBA00004571"/>
    </source>
</evidence>
<evidence type="ECO:0000256" key="9">
    <source>
        <dbReference type="ARBA" id="ARBA00023065"/>
    </source>
</evidence>
<dbReference type="PANTHER" id="PTHR32552">
    <property type="entry name" value="FERRICHROME IRON RECEPTOR-RELATED"/>
    <property type="match status" value="1"/>
</dbReference>
<evidence type="ECO:0000256" key="14">
    <source>
        <dbReference type="PROSITE-ProRule" id="PRU01360"/>
    </source>
</evidence>
<evidence type="ECO:0000313" key="21">
    <source>
        <dbReference type="Proteomes" id="UP000765160"/>
    </source>
</evidence>
<feature type="chain" id="PRO_5045735731" evidence="17">
    <location>
        <begin position="31"/>
        <end position="728"/>
    </location>
</feature>
<dbReference type="Gene3D" id="2.40.170.20">
    <property type="entry name" value="TonB-dependent receptor, beta-barrel domain"/>
    <property type="match status" value="1"/>
</dbReference>
<evidence type="ECO:0000256" key="15">
    <source>
        <dbReference type="RuleBase" id="RU003357"/>
    </source>
</evidence>
<evidence type="ECO:0000256" key="8">
    <source>
        <dbReference type="ARBA" id="ARBA00023004"/>
    </source>
</evidence>
<evidence type="ECO:0000256" key="5">
    <source>
        <dbReference type="ARBA" id="ARBA00022496"/>
    </source>
</evidence>
<sequence>MHIRPRDRHRTVTTLLAAAIVAQLPWPASAQTTLPATGSTEASPLLLPETSVVGAAERALDPIRGFVASQQISGTKTDTALIENPQSITVIPRDQIDARQAQTLGEALRYTAGVRGENYGTDSRTDWFQLRGFNAQDNGIFLNGLRYNAGYAGSAFETYGLERYEVLRGPTSVLYGQIAPGGLVNMMQRRPTDSARGEVRLSAGSEGRLQGQGHASGPLDRDGIWSYSLTGLVRDSDTAVDFVRDDRVFLAPSLTWQPTADTSLTMMSFYQRDRTSGNQFLPYEGTVTSTPFGRISRSRFTGEPDFDAFNREQYGVGYEFNHRFNDVWSFQQNFRYAETEIRWDQVYGGGLQADQRTLNRYAYRANINVNTLQLDNHAKAEFATGTVRHTVLAGFDASQVNYRNAQQFAFASGLDVFAPSYGTPVGTLPAPYDSVRQVNTQYGVYLQDQMRIDRLVLVAGIRQDWAHSDVDNRVTNTTRSQNDSAFTWRLGAVYLSDTGLAPYASYARSFQPQIGTDAAGNSWDPLEGEQYEVGVKFQPPGMRSFVQLAAFQLTQQNSLTADINFQQKSVGEIRVRGLELEGVAELGRGWSLLGSVSLLDPEITSSSTAGEEGNRPAGVAATNANLYAEYTFVDAGRVLSGLTVGAGVRYLGNTSAVNTGGSVVPSTTLFDAGMRYDLSKLSEEMRGLEFGVNASNLADTRYVARCSGTSGCFYGNRLNVLASLTYKW</sequence>
<evidence type="ECO:0000256" key="10">
    <source>
        <dbReference type="ARBA" id="ARBA00023077"/>
    </source>
</evidence>
<evidence type="ECO:0000256" key="16">
    <source>
        <dbReference type="SAM" id="MobiDB-lite"/>
    </source>
</evidence>
<evidence type="ECO:0000256" key="3">
    <source>
        <dbReference type="ARBA" id="ARBA00022448"/>
    </source>
</evidence>
<dbReference type="InterPro" id="IPR000531">
    <property type="entry name" value="Beta-barrel_TonB"/>
</dbReference>
<dbReference type="SUPFAM" id="SSF56935">
    <property type="entry name" value="Porins"/>
    <property type="match status" value="1"/>
</dbReference>
<accession>A0ABX1ET93</accession>
<dbReference type="Gene3D" id="2.170.130.10">
    <property type="entry name" value="TonB-dependent receptor, plug domain"/>
    <property type="match status" value="1"/>
</dbReference>
<keyword evidence="3 14" id="KW-0813">Transport</keyword>
<evidence type="ECO:0000259" key="18">
    <source>
        <dbReference type="Pfam" id="PF00593"/>
    </source>
</evidence>
<keyword evidence="11 14" id="KW-0472">Membrane</keyword>
<comment type="subcellular location">
    <subcellularLocation>
        <location evidence="1 14">Cell outer membrane</location>
        <topology evidence="1 14">Multi-pass membrane protein</topology>
    </subcellularLocation>
</comment>
<comment type="caution">
    <text evidence="20">The sequence shown here is derived from an EMBL/GenBank/DDBJ whole genome shotgun (WGS) entry which is preliminary data.</text>
</comment>
<keyword evidence="5" id="KW-0410">Iron transport</keyword>